<dbReference type="AlphaFoldDB" id="A0AB33JCI1"/>
<proteinExistence type="predicted"/>
<organism evidence="1">
    <name type="scientific">Prevotella sp. GTC17260</name>
    <dbReference type="NCBI Taxonomy" id="3236796"/>
    <lineage>
        <taxon>Bacteria</taxon>
        <taxon>Pseudomonadati</taxon>
        <taxon>Bacteroidota</taxon>
        <taxon>Bacteroidia</taxon>
        <taxon>Bacteroidales</taxon>
        <taxon>Prevotellaceae</taxon>
        <taxon>Prevotella</taxon>
    </lineage>
</organism>
<protein>
    <submittedName>
        <fullName evidence="1">Uncharacterized protein</fullName>
    </submittedName>
</protein>
<dbReference type="EMBL" id="AP035788">
    <property type="protein sequence ID" value="BFO78068.1"/>
    <property type="molecule type" value="Genomic_DNA"/>
</dbReference>
<evidence type="ECO:0000313" key="1">
    <source>
        <dbReference type="EMBL" id="BFO78068.1"/>
    </source>
</evidence>
<sequence length="135" mass="16099">MDEIIEYTNKVSQNGQMMQKLEAEILPRVIENVEEHMSEFVTAFRDIKQLQIERQVELERLSIDKSINLEKFRLIAETTQQRLSAQIENIKEMRQQIIAMHIDSPEKQHSQELLIQAMQQMQNLYFAEMQTFLNM</sequence>
<gene>
    <name evidence="1" type="ORF">GTC17260_07030</name>
</gene>
<accession>A0AB33JCI1</accession>
<reference evidence="1" key="1">
    <citation type="submission" date="2024-07" db="EMBL/GenBank/DDBJ databases">
        <title>Complete genome sequence of Prevotella sp. YM-2024 GTC17260.</title>
        <authorList>
            <person name="Hayashi M."/>
            <person name="Muto Y."/>
            <person name="Tanaka K."/>
            <person name="Niwa H."/>
        </authorList>
    </citation>
    <scope>NUCLEOTIDE SEQUENCE</scope>
    <source>
        <strain evidence="1">GTC17260</strain>
    </source>
</reference>
<name>A0AB33JCI1_9BACT</name>